<dbReference type="CDD" id="cd07986">
    <property type="entry name" value="LPLAT_ACT14924-like"/>
    <property type="match status" value="1"/>
</dbReference>
<comment type="caution">
    <text evidence="7">The sequence shown here is derived from an EMBL/GenBank/DDBJ whole genome shotgun (WGS) entry which is preliminary data.</text>
</comment>
<dbReference type="SUPFAM" id="SSF55729">
    <property type="entry name" value="Acyl-CoA N-acyltransferases (Nat)"/>
    <property type="match status" value="1"/>
</dbReference>
<dbReference type="Pfam" id="PF19576">
    <property type="entry name" value="Acyltransf_2"/>
    <property type="match status" value="1"/>
</dbReference>
<comment type="pathway">
    <text evidence="1">Lipid metabolism.</text>
</comment>
<evidence type="ECO:0000256" key="2">
    <source>
        <dbReference type="ARBA" id="ARBA00022516"/>
    </source>
</evidence>
<dbReference type="PANTHER" id="PTHR37323">
    <property type="entry name" value="GCN5-RELATED N-ACETYLTRANSFERASE"/>
    <property type="match status" value="1"/>
</dbReference>
<dbReference type="InterPro" id="IPR016181">
    <property type="entry name" value="Acyl_CoA_acyltransferase"/>
</dbReference>
<evidence type="ECO:0000313" key="7">
    <source>
        <dbReference type="EMBL" id="MDX8415839.1"/>
    </source>
</evidence>
<dbReference type="InterPro" id="IPR052351">
    <property type="entry name" value="Ornithine_N-alpha-AT"/>
</dbReference>
<dbReference type="SMART" id="SM00563">
    <property type="entry name" value="PlsC"/>
    <property type="match status" value="1"/>
</dbReference>
<protein>
    <submittedName>
        <fullName evidence="7">Lysophospholipid acyltransferase family protein</fullName>
    </submittedName>
</protein>
<evidence type="ECO:0000256" key="3">
    <source>
        <dbReference type="ARBA" id="ARBA00022679"/>
    </source>
</evidence>
<feature type="domain" description="Phospholipid/glycerol acyltransferase" evidence="6">
    <location>
        <begin position="83"/>
        <end position="206"/>
    </location>
</feature>
<name>A0ABU4WI10_9BACT</name>
<evidence type="ECO:0000313" key="8">
    <source>
        <dbReference type="Proteomes" id="UP001275932"/>
    </source>
</evidence>
<reference evidence="7 8" key="1">
    <citation type="submission" date="2022-03" db="EMBL/GenBank/DDBJ databases">
        <title>Novel taxa within the pig intestine.</title>
        <authorList>
            <person name="Wylensek D."/>
            <person name="Bishof K."/>
            <person name="Afrizal A."/>
            <person name="Clavel T."/>
        </authorList>
    </citation>
    <scope>NUCLEOTIDE SEQUENCE [LARGE SCALE GENOMIC DNA]</scope>
    <source>
        <strain evidence="7 8">CLA-KB-P66</strain>
    </source>
</reference>
<dbReference type="PANTHER" id="PTHR37323:SF1">
    <property type="entry name" value="L-ORNITHINE N(ALPHA)-ACYLTRANSFERASE"/>
    <property type="match status" value="1"/>
</dbReference>
<dbReference type="RefSeq" id="WP_370397292.1">
    <property type="nucleotide sequence ID" value="NZ_JALBUT010000007.1"/>
</dbReference>
<dbReference type="InterPro" id="IPR045746">
    <property type="entry name" value="ACT14924-like_Acyltransf_dom"/>
</dbReference>
<dbReference type="SUPFAM" id="SSF69593">
    <property type="entry name" value="Glycerol-3-phosphate (1)-acyltransferase"/>
    <property type="match status" value="1"/>
</dbReference>
<dbReference type="Pfam" id="PF13444">
    <property type="entry name" value="Acetyltransf_5"/>
    <property type="match status" value="1"/>
</dbReference>
<accession>A0ABU4WI10</accession>
<dbReference type="Proteomes" id="UP001275932">
    <property type="component" value="Unassembled WGS sequence"/>
</dbReference>
<dbReference type="InterPro" id="IPR002123">
    <property type="entry name" value="Plipid/glycerol_acylTrfase"/>
</dbReference>
<dbReference type="EMBL" id="JALBUT010000007">
    <property type="protein sequence ID" value="MDX8415839.1"/>
    <property type="molecule type" value="Genomic_DNA"/>
</dbReference>
<keyword evidence="5 7" id="KW-0012">Acyltransferase</keyword>
<keyword evidence="2" id="KW-0444">Lipid biosynthesis</keyword>
<evidence type="ECO:0000259" key="6">
    <source>
        <dbReference type="SMART" id="SM00563"/>
    </source>
</evidence>
<evidence type="ECO:0000256" key="1">
    <source>
        <dbReference type="ARBA" id="ARBA00005189"/>
    </source>
</evidence>
<proteinExistence type="predicted"/>
<organism evidence="7 8">
    <name type="scientific">Intestinicryptomonas porci</name>
    <dbReference type="NCBI Taxonomy" id="2926320"/>
    <lineage>
        <taxon>Bacteria</taxon>
        <taxon>Pseudomonadati</taxon>
        <taxon>Verrucomicrobiota</taxon>
        <taxon>Opitutia</taxon>
        <taxon>Opitutales</taxon>
        <taxon>Intestinicryptomonaceae</taxon>
        <taxon>Intestinicryptomonas</taxon>
    </lineage>
</organism>
<dbReference type="GO" id="GO:0016746">
    <property type="term" value="F:acyltransferase activity"/>
    <property type="evidence" value="ECO:0007669"/>
    <property type="project" value="UniProtKB-KW"/>
</dbReference>
<gene>
    <name evidence="7" type="ORF">MOX91_06585</name>
</gene>
<evidence type="ECO:0000256" key="4">
    <source>
        <dbReference type="ARBA" id="ARBA00023098"/>
    </source>
</evidence>
<keyword evidence="8" id="KW-1185">Reference proteome</keyword>
<keyword evidence="4" id="KW-0443">Lipid metabolism</keyword>
<keyword evidence="3" id="KW-0808">Transferase</keyword>
<evidence type="ECO:0000256" key="5">
    <source>
        <dbReference type="ARBA" id="ARBA00023315"/>
    </source>
</evidence>
<sequence>MENNEHKLDLKSKIKNKFLKGLYSVFSYPVEAFLGIRDLNALNARILSYEDDRNFFLKALDAMGARYFADAEELKKIPSEGPLIVVANHPTGGLDGVVLGVILCSVRPDVKLLANSLLSFFVGIRKHLIAVNPFGGKKAASQNISALRETISHLKKGGCVVTFPSGTVSHLHLKHLTITDPEWNKNIACIARKTGATIVPVFFDNRNSNLFQLAGLVHPMLRTALLIREMMRHAKKTVIKVHVGTPISPRQVSTFETDEELIAWMRLSTYILPQKKSGKKNSETKMENSGKNIKKLVRKILPSSSSFQDLILPVDSEKMQAEINSLPETCKLIDGGRIGVYAAYSWQMKWTMLEIGRLREKTFREVGEGTGKSIDTDEYDQYYMHIFLWDKANKSIAGAYRVGHVDKIVKSMGVQGLYSSTLFEMQPEIFEKMGNSLEMGRSFIVSEYQKKSSTLAILWKGIGVYISRNPQYKTLYGPVSITTEYNAISKDLMVQYLSENKTSLEFSKFVKPKTPPKVKLLSGLEKETISRVGKDVEKISALISEIEMDNKGIPVLLKHYLRLNGKLLAFNVDKSFGNCIDGLIMVDLTKTDSKLMKSYMGLKEAIAYRKYYGLDSPELEADLLAQTK</sequence>